<keyword evidence="4" id="KW-1185">Reference proteome</keyword>
<dbReference type="PANTHER" id="PTHR21666:SF289">
    <property type="entry name" value="L-ALA--D-GLU ENDOPEPTIDASE"/>
    <property type="match status" value="1"/>
</dbReference>
<dbReference type="InterPro" id="IPR050570">
    <property type="entry name" value="Cell_wall_metabolism_enzyme"/>
</dbReference>
<dbReference type="AlphaFoldDB" id="A0A1I3Z6N7"/>
<dbReference type="SUPFAM" id="SSF51261">
    <property type="entry name" value="Duplicated hybrid motif"/>
    <property type="match status" value="1"/>
</dbReference>
<dbReference type="Gene3D" id="2.70.70.10">
    <property type="entry name" value="Glucose Permease (Domain IIA)"/>
    <property type="match status" value="1"/>
</dbReference>
<dbReference type="RefSeq" id="WP_092378695.1">
    <property type="nucleotide sequence ID" value="NZ_FORX01000022.1"/>
</dbReference>
<evidence type="ECO:0000256" key="1">
    <source>
        <dbReference type="ARBA" id="ARBA00022729"/>
    </source>
</evidence>
<proteinExistence type="predicted"/>
<reference evidence="4" key="1">
    <citation type="submission" date="2016-10" db="EMBL/GenBank/DDBJ databases">
        <authorList>
            <person name="Varghese N."/>
            <person name="Submissions S."/>
        </authorList>
    </citation>
    <scope>NUCLEOTIDE SEQUENCE [LARGE SCALE GENOMIC DNA]</scope>
    <source>
        <strain evidence="4">DSM 5918</strain>
    </source>
</reference>
<dbReference type="PANTHER" id="PTHR21666">
    <property type="entry name" value="PEPTIDASE-RELATED"/>
    <property type="match status" value="1"/>
</dbReference>
<feature type="domain" description="M23ase beta-sheet core" evidence="2">
    <location>
        <begin position="323"/>
        <end position="417"/>
    </location>
</feature>
<dbReference type="InterPro" id="IPR016047">
    <property type="entry name" value="M23ase_b-sheet_dom"/>
</dbReference>
<protein>
    <submittedName>
        <fullName evidence="3">Peptidase family M23</fullName>
    </submittedName>
</protein>
<keyword evidence="1" id="KW-0732">Signal</keyword>
<dbReference type="Pfam" id="PF01551">
    <property type="entry name" value="Peptidase_M23"/>
    <property type="match status" value="1"/>
</dbReference>
<dbReference type="CDD" id="cd12797">
    <property type="entry name" value="M23_peptidase"/>
    <property type="match status" value="1"/>
</dbReference>
<gene>
    <name evidence="3" type="ORF">SAMN04488082_12284</name>
</gene>
<dbReference type="EMBL" id="FORX01000022">
    <property type="protein sequence ID" value="SFK39693.1"/>
    <property type="molecule type" value="Genomic_DNA"/>
</dbReference>
<evidence type="ECO:0000259" key="2">
    <source>
        <dbReference type="Pfam" id="PF01551"/>
    </source>
</evidence>
<sequence length="435" mass="47376">MKNRISSAFFFVILLLLGALGAMYYVKAEWNPPTLSLTPEQTTASTRTVFTITAADKDSALRSVLVVATQGSNSIEIMNKNLPAGTRELREEFSLPKTGIKNEALTLTVTVKDTSWHRLGRGNRAQVVRQLDIDSKPPVISVLSGQHNVNHGGTGLVVYSTNEELASSGVKLGDHFFPGYPYQPGKYLCFFALPFNADPKAVTPILVAGDLAGNESTIGFNFRPLIKKFRHDDINISDNFLQSKMGQFADLYPDAATPLDIFLKVNSELRAKNVGSLIQLGKDTVPQKLWDGTFIRLPNSAPMAAFADNRTYKYDGKAVDNQTHLGVDLASLAASPVPAGNTGRIILAEFMGIYGNVVVIDHGFGLQSLYSHLSEIHVQKGETVPRGQTIGKTGATGMAGGDHLHFGVLVSGVEVQPIEWWDPQWIDHNITSKLQ</sequence>
<dbReference type="OrthoDB" id="9765786at2"/>
<evidence type="ECO:0000313" key="3">
    <source>
        <dbReference type="EMBL" id="SFK39693.1"/>
    </source>
</evidence>
<name>A0A1I3Z6N7_9BACT</name>
<dbReference type="InterPro" id="IPR011055">
    <property type="entry name" value="Dup_hybrid_motif"/>
</dbReference>
<dbReference type="Proteomes" id="UP000198635">
    <property type="component" value="Unassembled WGS sequence"/>
</dbReference>
<organism evidence="3 4">
    <name type="scientific">Desulfomicrobium apsheronum</name>
    <dbReference type="NCBI Taxonomy" id="52560"/>
    <lineage>
        <taxon>Bacteria</taxon>
        <taxon>Pseudomonadati</taxon>
        <taxon>Thermodesulfobacteriota</taxon>
        <taxon>Desulfovibrionia</taxon>
        <taxon>Desulfovibrionales</taxon>
        <taxon>Desulfomicrobiaceae</taxon>
        <taxon>Desulfomicrobium</taxon>
    </lineage>
</organism>
<evidence type="ECO:0000313" key="4">
    <source>
        <dbReference type="Proteomes" id="UP000198635"/>
    </source>
</evidence>
<dbReference type="GO" id="GO:0004222">
    <property type="term" value="F:metalloendopeptidase activity"/>
    <property type="evidence" value="ECO:0007669"/>
    <property type="project" value="TreeGrafter"/>
</dbReference>
<accession>A0A1I3Z6N7</accession>
<dbReference type="STRING" id="52560.SAMN04488082_12284"/>